<evidence type="ECO:0000259" key="1">
    <source>
        <dbReference type="Pfam" id="PF13358"/>
    </source>
</evidence>
<feature type="domain" description="Tc1-like transposase DDE" evidence="1">
    <location>
        <begin position="22"/>
        <end position="159"/>
    </location>
</feature>
<evidence type="ECO:0000313" key="2">
    <source>
        <dbReference type="EMBL" id="KAK3888216.1"/>
    </source>
</evidence>
<dbReference type="Pfam" id="PF13358">
    <property type="entry name" value="DDE_3"/>
    <property type="match status" value="1"/>
</dbReference>
<reference evidence="2" key="1">
    <citation type="submission" date="2023-10" db="EMBL/GenBank/DDBJ databases">
        <title>Genome assemblies of two species of porcelain crab, Petrolisthes cinctipes and Petrolisthes manimaculis (Anomura: Porcellanidae).</title>
        <authorList>
            <person name="Angst P."/>
        </authorList>
    </citation>
    <scope>NUCLEOTIDE SEQUENCE</scope>
    <source>
        <strain evidence="2">PB745_01</strain>
        <tissue evidence="2">Gill</tissue>
    </source>
</reference>
<organism evidence="2 3">
    <name type="scientific">Petrolisthes cinctipes</name>
    <name type="common">Flat porcelain crab</name>
    <dbReference type="NCBI Taxonomy" id="88211"/>
    <lineage>
        <taxon>Eukaryota</taxon>
        <taxon>Metazoa</taxon>
        <taxon>Ecdysozoa</taxon>
        <taxon>Arthropoda</taxon>
        <taxon>Crustacea</taxon>
        <taxon>Multicrustacea</taxon>
        <taxon>Malacostraca</taxon>
        <taxon>Eumalacostraca</taxon>
        <taxon>Eucarida</taxon>
        <taxon>Decapoda</taxon>
        <taxon>Pleocyemata</taxon>
        <taxon>Anomura</taxon>
        <taxon>Galatheoidea</taxon>
        <taxon>Porcellanidae</taxon>
        <taxon>Petrolisthes</taxon>
    </lineage>
</organism>
<sequence>MEQRMEYALKYVDRGEDFWSNVIFCDERTFSTDDNWVHKIREGSREAEQESGRVTAGLFGWMSAACVGELTDVGVGRFNGNKYVKILDEVLLPSVRGLLFPDATPFYLVQDNILIHTSLAVRSWFHEHPEITVLPHPPRSPDLNPIEHIWAAMTKKCDNYAIGRSGAAVVNSALRAWEELRKPEEQARTQSLVDSMSSRLNSVLDAAGGHTKY</sequence>
<dbReference type="Proteomes" id="UP001286313">
    <property type="component" value="Unassembled WGS sequence"/>
</dbReference>
<dbReference type="InterPro" id="IPR052338">
    <property type="entry name" value="Transposase_5"/>
</dbReference>
<dbReference type="AlphaFoldDB" id="A0AAE1KWM5"/>
<dbReference type="EMBL" id="JAWQEG010000579">
    <property type="protein sequence ID" value="KAK3888216.1"/>
    <property type="molecule type" value="Genomic_DNA"/>
</dbReference>
<protein>
    <recommendedName>
        <fullName evidence="1">Tc1-like transposase DDE domain-containing protein</fullName>
    </recommendedName>
</protein>
<accession>A0AAE1KWM5</accession>
<comment type="caution">
    <text evidence="2">The sequence shown here is derived from an EMBL/GenBank/DDBJ whole genome shotgun (WGS) entry which is preliminary data.</text>
</comment>
<proteinExistence type="predicted"/>
<evidence type="ECO:0000313" key="3">
    <source>
        <dbReference type="Proteomes" id="UP001286313"/>
    </source>
</evidence>
<dbReference type="PANTHER" id="PTHR23022:SF135">
    <property type="entry name" value="SI:DKEY-77F5.3"/>
    <property type="match status" value="1"/>
</dbReference>
<dbReference type="InterPro" id="IPR036397">
    <property type="entry name" value="RNaseH_sf"/>
</dbReference>
<dbReference type="Gene3D" id="3.30.420.10">
    <property type="entry name" value="Ribonuclease H-like superfamily/Ribonuclease H"/>
    <property type="match status" value="1"/>
</dbReference>
<gene>
    <name evidence="2" type="ORF">Pcinc_007747</name>
</gene>
<dbReference type="GO" id="GO:0003676">
    <property type="term" value="F:nucleic acid binding"/>
    <property type="evidence" value="ECO:0007669"/>
    <property type="project" value="InterPro"/>
</dbReference>
<name>A0AAE1KWM5_PETCI</name>
<dbReference type="InterPro" id="IPR038717">
    <property type="entry name" value="Tc1-like_DDE_dom"/>
</dbReference>
<dbReference type="PANTHER" id="PTHR23022">
    <property type="entry name" value="TRANSPOSABLE ELEMENT-RELATED"/>
    <property type="match status" value="1"/>
</dbReference>
<keyword evidence="3" id="KW-1185">Reference proteome</keyword>